<keyword evidence="4 6" id="KW-1133">Transmembrane helix</keyword>
<reference evidence="7" key="1">
    <citation type="submission" date="2019-12" db="EMBL/GenBank/DDBJ databases">
        <title>Comparative genomics gives insights into the taxonomy of the Azoarcus-Aromatoleum group and reveals separate origins of nif in the plant-associated Azoarcus and non-plant-associated Aromatoleum sub-groups.</title>
        <authorList>
            <person name="Lafos M."/>
            <person name="Maluk M."/>
            <person name="Batista M."/>
            <person name="Junghare M."/>
            <person name="Carmona M."/>
            <person name="Faoro H."/>
            <person name="Cruz L.M."/>
            <person name="Battistoni F."/>
            <person name="De Souza E."/>
            <person name="Pedrosa F."/>
            <person name="Chen W.-M."/>
            <person name="Poole P.S."/>
            <person name="Dixon R.A."/>
            <person name="James E.K."/>
        </authorList>
    </citation>
    <scope>NUCLEOTIDE SEQUENCE</scope>
    <source>
        <strain evidence="7">NSC3</strain>
    </source>
</reference>
<evidence type="ECO:0000256" key="6">
    <source>
        <dbReference type="SAM" id="Phobius"/>
    </source>
</evidence>
<organism evidence="7 8">
    <name type="scientific">Azoarcus taiwanensis</name>
    <dbReference type="NCBI Taxonomy" id="666964"/>
    <lineage>
        <taxon>Bacteria</taxon>
        <taxon>Pseudomonadati</taxon>
        <taxon>Pseudomonadota</taxon>
        <taxon>Betaproteobacteria</taxon>
        <taxon>Rhodocyclales</taxon>
        <taxon>Zoogloeaceae</taxon>
        <taxon>Azoarcus</taxon>
    </lineage>
</organism>
<feature type="transmembrane region" description="Helical" evidence="6">
    <location>
        <begin position="189"/>
        <end position="220"/>
    </location>
</feature>
<dbReference type="Pfam" id="PF02588">
    <property type="entry name" value="YitT_membrane"/>
    <property type="match status" value="1"/>
</dbReference>
<keyword evidence="2" id="KW-1003">Cell membrane</keyword>
<sequence length="230" mass="24700">MRRTARGWRHASCLLPDRRPLNLRPAPVSDALSAMRHSLLEDAQALLVGTLLVALSVVFLRHAGLLTGGTAGIALLVHYATGQAFGLIYFLISIPFYLFAIKAMGWEFTIKTFVSVALLSVYSEWLPHLFVIGDLNPVFAAVMGGLLAGIGLLMLFRHHASLGGIGIVALVLQRHKGWRAGKIQMAADGLILAAALFYVSPLLVALSILGAGALNLVIAINHRPGRYFGT</sequence>
<dbReference type="EMBL" id="WTVM01000161">
    <property type="protein sequence ID" value="NMG04831.1"/>
    <property type="molecule type" value="Genomic_DNA"/>
</dbReference>
<feature type="transmembrane region" description="Helical" evidence="6">
    <location>
        <begin position="45"/>
        <end position="64"/>
    </location>
</feature>
<evidence type="ECO:0000313" key="8">
    <source>
        <dbReference type="Proteomes" id="UP000599523"/>
    </source>
</evidence>
<dbReference type="AlphaFoldDB" id="A0A972FM74"/>
<name>A0A972FM74_9RHOO</name>
<feature type="transmembrane region" description="Helical" evidence="6">
    <location>
        <begin position="76"/>
        <end position="100"/>
    </location>
</feature>
<keyword evidence="5 6" id="KW-0472">Membrane</keyword>
<gene>
    <name evidence="7" type="ORF">GPA21_17915</name>
</gene>
<protein>
    <submittedName>
        <fullName evidence="7">YitT family protein</fullName>
    </submittedName>
</protein>
<evidence type="ECO:0000256" key="1">
    <source>
        <dbReference type="ARBA" id="ARBA00004651"/>
    </source>
</evidence>
<feature type="transmembrane region" description="Helical" evidence="6">
    <location>
        <begin position="138"/>
        <end position="156"/>
    </location>
</feature>
<keyword evidence="8" id="KW-1185">Reference proteome</keyword>
<evidence type="ECO:0000256" key="2">
    <source>
        <dbReference type="ARBA" id="ARBA00022475"/>
    </source>
</evidence>
<dbReference type="PANTHER" id="PTHR33545:SF5">
    <property type="entry name" value="UPF0750 MEMBRANE PROTEIN YITT"/>
    <property type="match status" value="1"/>
</dbReference>
<dbReference type="Proteomes" id="UP000599523">
    <property type="component" value="Unassembled WGS sequence"/>
</dbReference>
<evidence type="ECO:0000313" key="7">
    <source>
        <dbReference type="EMBL" id="NMG04831.1"/>
    </source>
</evidence>
<evidence type="ECO:0000256" key="4">
    <source>
        <dbReference type="ARBA" id="ARBA00022989"/>
    </source>
</evidence>
<keyword evidence="3 6" id="KW-0812">Transmembrane</keyword>
<comment type="caution">
    <text evidence="7">The sequence shown here is derived from an EMBL/GenBank/DDBJ whole genome shotgun (WGS) entry which is preliminary data.</text>
</comment>
<dbReference type="InterPro" id="IPR003740">
    <property type="entry name" value="YitT"/>
</dbReference>
<evidence type="ECO:0000256" key="5">
    <source>
        <dbReference type="ARBA" id="ARBA00023136"/>
    </source>
</evidence>
<evidence type="ECO:0000256" key="3">
    <source>
        <dbReference type="ARBA" id="ARBA00022692"/>
    </source>
</evidence>
<dbReference type="GO" id="GO:0005886">
    <property type="term" value="C:plasma membrane"/>
    <property type="evidence" value="ECO:0007669"/>
    <property type="project" value="UniProtKB-SubCell"/>
</dbReference>
<accession>A0A972FM74</accession>
<comment type="subcellular location">
    <subcellularLocation>
        <location evidence="1">Cell membrane</location>
        <topology evidence="1">Multi-pass membrane protein</topology>
    </subcellularLocation>
</comment>
<feature type="transmembrane region" description="Helical" evidence="6">
    <location>
        <begin position="112"/>
        <end position="132"/>
    </location>
</feature>
<dbReference type="InterPro" id="IPR051461">
    <property type="entry name" value="UPF0750_membrane"/>
</dbReference>
<dbReference type="PANTHER" id="PTHR33545">
    <property type="entry name" value="UPF0750 MEMBRANE PROTEIN YITT-RELATED"/>
    <property type="match status" value="1"/>
</dbReference>
<proteinExistence type="predicted"/>